<dbReference type="AlphaFoldDB" id="A0A8K0TRY3"/>
<keyword evidence="4" id="KW-0496">Mitochondrion</keyword>
<evidence type="ECO:0000256" key="2">
    <source>
        <dbReference type="ARBA" id="ARBA00008860"/>
    </source>
</evidence>
<comment type="caution">
    <text evidence="8">The sequence shown here is derived from an EMBL/GenBank/DDBJ whole genome shotgun (WGS) entry which is preliminary data.</text>
</comment>
<feature type="region of interest" description="Disordered" evidence="7">
    <location>
        <begin position="51"/>
        <end position="74"/>
    </location>
</feature>
<comment type="subcellular location">
    <subcellularLocation>
        <location evidence="1">Mitochondrion</location>
    </subcellularLocation>
</comment>
<dbReference type="Proteomes" id="UP000813385">
    <property type="component" value="Unassembled WGS sequence"/>
</dbReference>
<evidence type="ECO:0000256" key="4">
    <source>
        <dbReference type="ARBA" id="ARBA00023128"/>
    </source>
</evidence>
<accession>A0A8K0TRY3</accession>
<feature type="region of interest" description="Disordered" evidence="7">
    <location>
        <begin position="120"/>
        <end position="139"/>
    </location>
</feature>
<keyword evidence="3" id="KW-0689">Ribosomal protein</keyword>
<evidence type="ECO:0000256" key="5">
    <source>
        <dbReference type="ARBA" id="ARBA00023274"/>
    </source>
</evidence>
<evidence type="ECO:0000256" key="3">
    <source>
        <dbReference type="ARBA" id="ARBA00022980"/>
    </source>
</evidence>
<reference evidence="8" key="1">
    <citation type="journal article" date="2021" name="Nat. Commun.">
        <title>Genetic determinants of endophytism in the Arabidopsis root mycobiome.</title>
        <authorList>
            <person name="Mesny F."/>
            <person name="Miyauchi S."/>
            <person name="Thiergart T."/>
            <person name="Pickel B."/>
            <person name="Atanasova L."/>
            <person name="Karlsson M."/>
            <person name="Huettel B."/>
            <person name="Barry K.W."/>
            <person name="Haridas S."/>
            <person name="Chen C."/>
            <person name="Bauer D."/>
            <person name="Andreopoulos W."/>
            <person name="Pangilinan J."/>
            <person name="LaButti K."/>
            <person name="Riley R."/>
            <person name="Lipzen A."/>
            <person name="Clum A."/>
            <person name="Drula E."/>
            <person name="Henrissat B."/>
            <person name="Kohler A."/>
            <person name="Grigoriev I.V."/>
            <person name="Martin F.M."/>
            <person name="Hacquard S."/>
        </authorList>
    </citation>
    <scope>NUCLEOTIDE SEQUENCE</scope>
    <source>
        <strain evidence="8">MPI-CAGE-AT-0016</strain>
    </source>
</reference>
<dbReference type="GO" id="GO:1990904">
    <property type="term" value="C:ribonucleoprotein complex"/>
    <property type="evidence" value="ECO:0007669"/>
    <property type="project" value="UniProtKB-KW"/>
</dbReference>
<sequence>MRRVPRLRQPLLLLPSTPSSAAIPSQCLRAAISTSAPRCDEAPKRNRIREALWKGPAPGPADPYAQPGERTYSEEQRELEAYEAELAELRAQEFDYGTNAEPKPGRPFSRLKTRYKRTVAPKEKEATGGYTPATSGEGLEEVGGLEGWWDRPGHWGPESVYTGFAPTTGKVTNPAVLEVSVKQAVIEAVSVQQKGKNDMLVEAWAEGDRAALDRALSAVVTFAADGTVAIEHDKALVGGLRPRPGSEKAITKARRAAIAAAAAGETPAEDTSAFQLTPDEAAELLKAGDKSWKNISLADPSLKFAVNKRIFQLTGHLVADPKLARVENAAQLLNIVVRPPPAKKVYEQLVLDGELGLPNVQIHQRRQTPIDQEKAVGRWKLIVKELEARGLPVTGHKDYEPHRETKWTKGGV</sequence>
<evidence type="ECO:0000313" key="9">
    <source>
        <dbReference type="Proteomes" id="UP000813385"/>
    </source>
</evidence>
<dbReference type="GO" id="GO:0005739">
    <property type="term" value="C:mitochondrion"/>
    <property type="evidence" value="ECO:0007669"/>
    <property type="project" value="UniProtKB-SubCell"/>
</dbReference>
<evidence type="ECO:0000313" key="8">
    <source>
        <dbReference type="EMBL" id="KAH7375555.1"/>
    </source>
</evidence>
<gene>
    <name evidence="8" type="ORF">B0T11DRAFT_10417</name>
</gene>
<dbReference type="GO" id="GO:0005840">
    <property type="term" value="C:ribosome"/>
    <property type="evidence" value="ECO:0007669"/>
    <property type="project" value="UniProtKB-KW"/>
</dbReference>
<evidence type="ECO:0000256" key="7">
    <source>
        <dbReference type="SAM" id="MobiDB-lite"/>
    </source>
</evidence>
<name>A0A8K0TRY3_9PEZI</name>
<comment type="similarity">
    <text evidence="2">Belongs to the mitochondrion-specific ribosomal protein mL50 family.</text>
</comment>
<dbReference type="Pfam" id="PF10501">
    <property type="entry name" value="Ribosomal_L50"/>
    <property type="match status" value="1"/>
</dbReference>
<proteinExistence type="inferred from homology"/>
<dbReference type="EMBL" id="JAGPXD010000001">
    <property type="protein sequence ID" value="KAH7375555.1"/>
    <property type="molecule type" value="Genomic_DNA"/>
</dbReference>
<keyword evidence="9" id="KW-1185">Reference proteome</keyword>
<dbReference type="OrthoDB" id="4851458at2759"/>
<protein>
    <recommendedName>
        <fullName evidence="6">Large ribosomal subunit protein mL50</fullName>
    </recommendedName>
</protein>
<keyword evidence="5" id="KW-0687">Ribonucleoprotein</keyword>
<dbReference type="InterPro" id="IPR018305">
    <property type="entry name" value="Ribosomal_m50"/>
</dbReference>
<evidence type="ECO:0000256" key="6">
    <source>
        <dbReference type="ARBA" id="ARBA00035183"/>
    </source>
</evidence>
<organism evidence="8 9">
    <name type="scientific">Plectosphaerella cucumerina</name>
    <dbReference type="NCBI Taxonomy" id="40658"/>
    <lineage>
        <taxon>Eukaryota</taxon>
        <taxon>Fungi</taxon>
        <taxon>Dikarya</taxon>
        <taxon>Ascomycota</taxon>
        <taxon>Pezizomycotina</taxon>
        <taxon>Sordariomycetes</taxon>
        <taxon>Hypocreomycetidae</taxon>
        <taxon>Glomerellales</taxon>
        <taxon>Plectosphaerellaceae</taxon>
        <taxon>Plectosphaerella</taxon>
    </lineage>
</organism>
<evidence type="ECO:0000256" key="1">
    <source>
        <dbReference type="ARBA" id="ARBA00004173"/>
    </source>
</evidence>